<dbReference type="EMBL" id="GBXM01109023">
    <property type="protein sequence ID" value="JAG99553.1"/>
    <property type="molecule type" value="Transcribed_RNA"/>
</dbReference>
<proteinExistence type="predicted"/>
<evidence type="ECO:0000313" key="1">
    <source>
        <dbReference type="EMBL" id="JAG99553.1"/>
    </source>
</evidence>
<sequence>MSWTQTRSGAGQFFRIFYESRSLSSLNPHMS</sequence>
<dbReference type="AlphaFoldDB" id="A0A0E9P5A8"/>
<accession>A0A0E9P5A8</accession>
<reference evidence="1" key="2">
    <citation type="journal article" date="2015" name="Fish Shellfish Immunol.">
        <title>Early steps in the European eel (Anguilla anguilla)-Vibrio vulnificus interaction in the gills: Role of the RtxA13 toxin.</title>
        <authorList>
            <person name="Callol A."/>
            <person name="Pajuelo D."/>
            <person name="Ebbesson L."/>
            <person name="Teles M."/>
            <person name="MacKenzie S."/>
            <person name="Amaro C."/>
        </authorList>
    </citation>
    <scope>NUCLEOTIDE SEQUENCE</scope>
</reference>
<name>A0A0E9P5A8_ANGAN</name>
<organism evidence="1">
    <name type="scientific">Anguilla anguilla</name>
    <name type="common">European freshwater eel</name>
    <name type="synonym">Muraena anguilla</name>
    <dbReference type="NCBI Taxonomy" id="7936"/>
    <lineage>
        <taxon>Eukaryota</taxon>
        <taxon>Metazoa</taxon>
        <taxon>Chordata</taxon>
        <taxon>Craniata</taxon>
        <taxon>Vertebrata</taxon>
        <taxon>Euteleostomi</taxon>
        <taxon>Actinopterygii</taxon>
        <taxon>Neopterygii</taxon>
        <taxon>Teleostei</taxon>
        <taxon>Anguilliformes</taxon>
        <taxon>Anguillidae</taxon>
        <taxon>Anguilla</taxon>
    </lineage>
</organism>
<protein>
    <submittedName>
        <fullName evidence="1">Uncharacterized protein</fullName>
    </submittedName>
</protein>
<reference evidence="1" key="1">
    <citation type="submission" date="2014-11" db="EMBL/GenBank/DDBJ databases">
        <authorList>
            <person name="Amaro Gonzalez C."/>
        </authorList>
    </citation>
    <scope>NUCLEOTIDE SEQUENCE</scope>
</reference>